<dbReference type="PANTHER" id="PTHR46401">
    <property type="entry name" value="GLYCOSYLTRANSFERASE WBBK-RELATED"/>
    <property type="match status" value="1"/>
</dbReference>
<dbReference type="InterPro" id="IPR028098">
    <property type="entry name" value="Glyco_trans_4-like_N"/>
</dbReference>
<dbReference type="InterPro" id="IPR001296">
    <property type="entry name" value="Glyco_trans_1"/>
</dbReference>
<proteinExistence type="predicted"/>
<accession>A0ABZ2ZS77</accession>
<dbReference type="PANTHER" id="PTHR46401:SF2">
    <property type="entry name" value="GLYCOSYLTRANSFERASE WBBK-RELATED"/>
    <property type="match status" value="1"/>
</dbReference>
<evidence type="ECO:0000259" key="4">
    <source>
        <dbReference type="Pfam" id="PF13439"/>
    </source>
</evidence>
<feature type="domain" description="Glycosyltransferase subfamily 4-like N-terminal" evidence="4">
    <location>
        <begin position="75"/>
        <end position="147"/>
    </location>
</feature>
<evidence type="ECO:0000256" key="2">
    <source>
        <dbReference type="ARBA" id="ARBA00022679"/>
    </source>
</evidence>
<keyword evidence="6" id="KW-1185">Reference proteome</keyword>
<organism evidence="5 6">
    <name type="scientific">Arthrobacter citreus</name>
    <dbReference type="NCBI Taxonomy" id="1670"/>
    <lineage>
        <taxon>Bacteria</taxon>
        <taxon>Bacillati</taxon>
        <taxon>Actinomycetota</taxon>
        <taxon>Actinomycetes</taxon>
        <taxon>Micrococcales</taxon>
        <taxon>Micrococcaceae</taxon>
        <taxon>Arthrobacter</taxon>
    </lineage>
</organism>
<dbReference type="Gene3D" id="3.40.50.2000">
    <property type="entry name" value="Glycogen Phosphorylase B"/>
    <property type="match status" value="2"/>
</dbReference>
<reference evidence="5 6" key="1">
    <citation type="submission" date="2024-04" db="EMBL/GenBank/DDBJ databases">
        <title>Arthrobacter sp. from Plains bison fecal sample.</title>
        <authorList>
            <person name="Ruzzini A."/>
        </authorList>
    </citation>
    <scope>NUCLEOTIDE SEQUENCE [LARGE SCALE GENOMIC DNA]</scope>
    <source>
        <strain evidence="5 6">EINP1</strain>
    </source>
</reference>
<dbReference type="SUPFAM" id="SSF53756">
    <property type="entry name" value="UDP-Glycosyltransferase/glycogen phosphorylase"/>
    <property type="match status" value="1"/>
</dbReference>
<dbReference type="EMBL" id="CP151657">
    <property type="protein sequence ID" value="WZP14635.1"/>
    <property type="molecule type" value="Genomic_DNA"/>
</dbReference>
<evidence type="ECO:0000259" key="3">
    <source>
        <dbReference type="Pfam" id="PF00534"/>
    </source>
</evidence>
<dbReference type="RefSeq" id="WP_342022286.1">
    <property type="nucleotide sequence ID" value="NZ_CP151657.1"/>
</dbReference>
<feature type="domain" description="Glycosyl transferase family 1" evidence="3">
    <location>
        <begin position="154"/>
        <end position="317"/>
    </location>
</feature>
<dbReference type="Pfam" id="PF13439">
    <property type="entry name" value="Glyco_transf_4"/>
    <property type="match status" value="1"/>
</dbReference>
<protein>
    <submittedName>
        <fullName evidence="5">Glycosyltransferase family 1 protein</fullName>
    </submittedName>
</protein>
<keyword evidence="1" id="KW-0328">Glycosyltransferase</keyword>
<sequence length="340" mass="37172">MMPARILDKHVGGNTTYARSLAAGLNDAGIEVGRMPAHSHPLMTMVSENFQAIKRGTKGEVLHYVADTGPLVSCSRPSVLTLHGVASRWITTARNARQEAIWRGRVKRAVRSVDRIITVSESSADDISAVFDIDRQALSVIPHGIDVPMFSKKQEIDFDLFPKLPAAYALYVGNIEPRKNLVNLIRAFNDPRLRSTGVPLVIAGKPAWNHRETMELIESSDNVIYLGFVTDQQRVALMQNCALFIFPSLYEGFGFPVLEALAAGAVVASSDRGSLRDVAGPSLLLPGLDADGLAESIELALSDSRLREDCLRNGKRWADDFSWARSVAAHVAVYEGLTHV</sequence>
<name>A0ABZ2ZS77_9MICC</name>
<evidence type="ECO:0000313" key="5">
    <source>
        <dbReference type="EMBL" id="WZP14635.1"/>
    </source>
</evidence>
<dbReference type="Pfam" id="PF00534">
    <property type="entry name" value="Glycos_transf_1"/>
    <property type="match status" value="1"/>
</dbReference>
<dbReference type="Proteomes" id="UP001448858">
    <property type="component" value="Chromosome"/>
</dbReference>
<gene>
    <name evidence="5" type="ORF">AAE021_10520</name>
</gene>
<keyword evidence="2" id="KW-0808">Transferase</keyword>
<evidence type="ECO:0000313" key="6">
    <source>
        <dbReference type="Proteomes" id="UP001448858"/>
    </source>
</evidence>
<evidence type="ECO:0000256" key="1">
    <source>
        <dbReference type="ARBA" id="ARBA00022676"/>
    </source>
</evidence>
<dbReference type="CDD" id="cd03809">
    <property type="entry name" value="GT4_MtfB-like"/>
    <property type="match status" value="1"/>
</dbReference>